<keyword evidence="5 7" id="KW-1133">Transmembrane helix</keyword>
<evidence type="ECO:0000313" key="9">
    <source>
        <dbReference type="Proteomes" id="UP001589894"/>
    </source>
</evidence>
<name>A0ABV6P6H0_9ACTN</name>
<dbReference type="Proteomes" id="UP001589894">
    <property type="component" value="Unassembled WGS sequence"/>
</dbReference>
<proteinExistence type="inferred from homology"/>
<reference evidence="8 9" key="1">
    <citation type="submission" date="2024-09" db="EMBL/GenBank/DDBJ databases">
        <authorList>
            <person name="Sun Q."/>
            <person name="Mori K."/>
        </authorList>
    </citation>
    <scope>NUCLEOTIDE SEQUENCE [LARGE SCALE GENOMIC DNA]</scope>
    <source>
        <strain evidence="8 9">TBRC 2205</strain>
    </source>
</reference>
<sequence>MDTRRYGSEPGSRSRSGRLAIVSIVCALAVLALGAYLLHRRDDAAQRPQRPVVTAAPSRSPRVAVVRYEISGRGRATITYTDPGRSSNVVLAKHRLPWHVELPRQAVDFVEVNATREAGSYDKEWTARVLVDGVEACAETNSAYINVGCQALVPPV</sequence>
<accession>A0ABV6P6H0</accession>
<dbReference type="Gene3D" id="2.60.40.2880">
    <property type="entry name" value="MmpS1-5, C-terminal soluble domain"/>
    <property type="match status" value="1"/>
</dbReference>
<evidence type="ECO:0000256" key="2">
    <source>
        <dbReference type="ARBA" id="ARBA00007531"/>
    </source>
</evidence>
<evidence type="ECO:0000256" key="5">
    <source>
        <dbReference type="ARBA" id="ARBA00022989"/>
    </source>
</evidence>
<keyword evidence="6 7" id="KW-0472">Membrane</keyword>
<dbReference type="Pfam" id="PF05423">
    <property type="entry name" value="Mycobact_memb"/>
    <property type="match status" value="1"/>
</dbReference>
<organism evidence="8 9">
    <name type="scientific">Plantactinospora siamensis</name>
    <dbReference type="NCBI Taxonomy" id="555372"/>
    <lineage>
        <taxon>Bacteria</taxon>
        <taxon>Bacillati</taxon>
        <taxon>Actinomycetota</taxon>
        <taxon>Actinomycetes</taxon>
        <taxon>Micromonosporales</taxon>
        <taxon>Micromonosporaceae</taxon>
        <taxon>Plantactinospora</taxon>
    </lineage>
</organism>
<keyword evidence="3" id="KW-1003">Cell membrane</keyword>
<evidence type="ECO:0000256" key="1">
    <source>
        <dbReference type="ARBA" id="ARBA00004236"/>
    </source>
</evidence>
<evidence type="ECO:0000313" key="8">
    <source>
        <dbReference type="EMBL" id="MFC0568618.1"/>
    </source>
</evidence>
<dbReference type="InterPro" id="IPR038468">
    <property type="entry name" value="MmpS_C"/>
</dbReference>
<evidence type="ECO:0000256" key="6">
    <source>
        <dbReference type="ARBA" id="ARBA00023136"/>
    </source>
</evidence>
<protein>
    <submittedName>
        <fullName evidence="8">MmpS family transport accessory protein</fullName>
    </submittedName>
</protein>
<comment type="caution">
    <text evidence="8">The sequence shown here is derived from an EMBL/GenBank/DDBJ whole genome shotgun (WGS) entry which is preliminary data.</text>
</comment>
<evidence type="ECO:0000256" key="4">
    <source>
        <dbReference type="ARBA" id="ARBA00022692"/>
    </source>
</evidence>
<keyword evidence="9" id="KW-1185">Reference proteome</keyword>
<dbReference type="EMBL" id="JBHLUE010000036">
    <property type="protein sequence ID" value="MFC0568618.1"/>
    <property type="molecule type" value="Genomic_DNA"/>
</dbReference>
<evidence type="ECO:0000256" key="3">
    <source>
        <dbReference type="ARBA" id="ARBA00022475"/>
    </source>
</evidence>
<comment type="similarity">
    <text evidence="2">Belongs to the MmpS family.</text>
</comment>
<feature type="transmembrane region" description="Helical" evidence="7">
    <location>
        <begin position="20"/>
        <end position="38"/>
    </location>
</feature>
<comment type="subcellular location">
    <subcellularLocation>
        <location evidence="1">Cell membrane</location>
    </subcellularLocation>
</comment>
<dbReference type="InterPro" id="IPR008693">
    <property type="entry name" value="MmpS"/>
</dbReference>
<gene>
    <name evidence="8" type="ORF">ACFFHU_31355</name>
</gene>
<keyword evidence="4 7" id="KW-0812">Transmembrane</keyword>
<evidence type="ECO:0000256" key="7">
    <source>
        <dbReference type="SAM" id="Phobius"/>
    </source>
</evidence>
<dbReference type="RefSeq" id="WP_377344170.1">
    <property type="nucleotide sequence ID" value="NZ_JBHLUE010000036.1"/>
</dbReference>